<evidence type="ECO:0000313" key="4">
    <source>
        <dbReference type="EMBL" id="EFM84079.1"/>
    </source>
</evidence>
<proteinExistence type="predicted"/>
<feature type="domain" description="SIS" evidence="3">
    <location>
        <begin position="25"/>
        <end position="165"/>
    </location>
</feature>
<dbReference type="RefSeq" id="WP_002371993.1">
    <property type="nucleotide sequence ID" value="NZ_GL454412.1"/>
</dbReference>
<reference evidence="4 5" key="1">
    <citation type="submission" date="2010-07" db="EMBL/GenBank/DDBJ databases">
        <authorList>
            <person name="Sid Ahmed O."/>
        </authorList>
    </citation>
    <scope>NUCLEOTIDE SEQUENCE [LARGE SCALE GENOMIC DNA]</scope>
    <source>
        <strain evidence="4 5">TX4248</strain>
    </source>
</reference>
<dbReference type="Proteomes" id="UP000004846">
    <property type="component" value="Unassembled WGS sequence"/>
</dbReference>
<comment type="caution">
    <text evidence="4">The sequence shown here is derived from an EMBL/GenBank/DDBJ whole genome shotgun (WGS) entry which is preliminary data.</text>
</comment>
<dbReference type="CDD" id="cd05009">
    <property type="entry name" value="SIS_GlmS_GlmD_2"/>
    <property type="match status" value="1"/>
</dbReference>
<dbReference type="AlphaFoldDB" id="A0A125W9L6"/>
<dbReference type="PROSITE" id="PS51464">
    <property type="entry name" value="SIS"/>
    <property type="match status" value="1"/>
</dbReference>
<dbReference type="GO" id="GO:0006002">
    <property type="term" value="P:fructose 6-phosphate metabolic process"/>
    <property type="evidence" value="ECO:0007669"/>
    <property type="project" value="TreeGrafter"/>
</dbReference>
<feature type="coiled-coil region" evidence="2">
    <location>
        <begin position="161"/>
        <end position="188"/>
    </location>
</feature>
<sequence>MKTMLDYINEEQAALIQILNQFQLTDTDVSKVTHCLILATGSSHNACQAAKVYLEEVAPIYVEIQEPFNFAHYGKVDDRFDLVVAVSQSGKSTSTIDAIAKIKNQTSVKTVALTSDVTSPITEVVDEVLDLKMGLETVGFVTKGYTATLLNLFLFGLKLGYQKHQLTKVEVEEELAKLAKAIQEIDSVIYKTEQFWQKTKKELTEGTRFIAIGYGPNIGTAKEFETKFTETVRLPSQGFEVEAYMHGPYLEADTTHLLFFIENQSPIQARSQALRNYLASYVGQCYTITTCSTRASNTLGLASDVEEKISPLLLVIPFQYLAYQVATSKGIDLSQRIFDDFDCVLKSKIAKKEGNQPC</sequence>
<accession>A0A125W9L6</accession>
<dbReference type="InterPro" id="IPR035466">
    <property type="entry name" value="GlmS/AgaS_SIS"/>
</dbReference>
<evidence type="ECO:0000256" key="1">
    <source>
        <dbReference type="ARBA" id="ARBA00022737"/>
    </source>
</evidence>
<dbReference type="PANTHER" id="PTHR10937">
    <property type="entry name" value="GLUCOSAMINE--FRUCTOSE-6-PHOSPHATE AMINOTRANSFERASE, ISOMERIZING"/>
    <property type="match status" value="1"/>
</dbReference>
<gene>
    <name evidence="4" type="ORF">HMPREF9498_00307</name>
</gene>
<organism evidence="4 5">
    <name type="scientific">Enterococcus faecalis TX4248</name>
    <dbReference type="NCBI Taxonomy" id="749495"/>
    <lineage>
        <taxon>Bacteria</taxon>
        <taxon>Bacillati</taxon>
        <taxon>Bacillota</taxon>
        <taxon>Bacilli</taxon>
        <taxon>Lactobacillales</taxon>
        <taxon>Enterococcaceae</taxon>
        <taxon>Enterococcus</taxon>
    </lineage>
</organism>
<dbReference type="GO" id="GO:0006487">
    <property type="term" value="P:protein N-linked glycosylation"/>
    <property type="evidence" value="ECO:0007669"/>
    <property type="project" value="TreeGrafter"/>
</dbReference>
<dbReference type="InterPro" id="IPR046348">
    <property type="entry name" value="SIS_dom_sf"/>
</dbReference>
<name>A0A125W9L6_ENTFL</name>
<dbReference type="PANTHER" id="PTHR10937:SF17">
    <property type="entry name" value="GLUCOSAMINE-FRUCTOSE-6-PHOSPHATE AMINOTRANSFERASE"/>
    <property type="match status" value="1"/>
</dbReference>
<dbReference type="EMBL" id="AEBR01000006">
    <property type="protein sequence ID" value="EFM84079.1"/>
    <property type="molecule type" value="Genomic_DNA"/>
</dbReference>
<evidence type="ECO:0000313" key="5">
    <source>
        <dbReference type="Proteomes" id="UP000004846"/>
    </source>
</evidence>
<dbReference type="CDD" id="cd05008">
    <property type="entry name" value="SIS_GlmS_GlmD_1"/>
    <property type="match status" value="1"/>
</dbReference>
<evidence type="ECO:0000259" key="3">
    <source>
        <dbReference type="PROSITE" id="PS51464"/>
    </source>
</evidence>
<dbReference type="Gene3D" id="3.40.50.10490">
    <property type="entry name" value="Glucose-6-phosphate isomerase like protein, domain 1"/>
    <property type="match status" value="2"/>
</dbReference>
<dbReference type="HOGENOM" id="CLU_012520_1_1_9"/>
<dbReference type="SUPFAM" id="SSF53697">
    <property type="entry name" value="SIS domain"/>
    <property type="match status" value="1"/>
</dbReference>
<evidence type="ECO:0000256" key="2">
    <source>
        <dbReference type="SAM" id="Coils"/>
    </source>
</evidence>
<dbReference type="InterPro" id="IPR001347">
    <property type="entry name" value="SIS_dom"/>
</dbReference>
<keyword evidence="2" id="KW-0175">Coiled coil</keyword>
<dbReference type="GO" id="GO:0006047">
    <property type="term" value="P:UDP-N-acetylglucosamine metabolic process"/>
    <property type="evidence" value="ECO:0007669"/>
    <property type="project" value="TreeGrafter"/>
</dbReference>
<protein>
    <submittedName>
        <fullName evidence="4">SIS domain protein</fullName>
    </submittedName>
</protein>
<dbReference type="GO" id="GO:0097367">
    <property type="term" value="F:carbohydrate derivative binding"/>
    <property type="evidence" value="ECO:0007669"/>
    <property type="project" value="InterPro"/>
</dbReference>
<dbReference type="GO" id="GO:0004360">
    <property type="term" value="F:glutamine-fructose-6-phosphate transaminase (isomerizing) activity"/>
    <property type="evidence" value="ECO:0007669"/>
    <property type="project" value="TreeGrafter"/>
</dbReference>
<dbReference type="Pfam" id="PF01380">
    <property type="entry name" value="SIS"/>
    <property type="match status" value="1"/>
</dbReference>
<keyword evidence="1" id="KW-0677">Repeat</keyword>
<dbReference type="InterPro" id="IPR035490">
    <property type="entry name" value="GlmS/FrlB_SIS"/>
</dbReference>